<dbReference type="PANTHER" id="PTHR27002:SF851">
    <property type="entry name" value="G-TYPE LECTIN S-RECEPTOR-LIKE SERINE_THREONINE-PROTEIN KINASE SD1-1"/>
    <property type="match status" value="1"/>
</dbReference>
<evidence type="ECO:0008006" key="8">
    <source>
        <dbReference type="Google" id="ProtNLM"/>
    </source>
</evidence>
<feature type="non-terminal residue" evidence="6">
    <location>
        <position position="77"/>
    </location>
</feature>
<sequence>MEGKGYELICGAIKDTPDLSAVVRSINVGLLCVQQNPDDRPSMSTVVLMLSSECALPEPKMPGFFTEREMGGDGSSS</sequence>
<keyword evidence="5" id="KW-0067">ATP-binding</keyword>
<comment type="caution">
    <text evidence="6">The sequence shown here is derived from an EMBL/GenBank/DDBJ whole genome shotgun (WGS) entry which is preliminary data.</text>
</comment>
<keyword evidence="7" id="KW-1185">Reference proteome</keyword>
<name>A0ABU6QSJ8_9FABA</name>
<proteinExistence type="predicted"/>
<protein>
    <recommendedName>
        <fullName evidence="8">S-locus receptor kinase C-terminal domain-containing protein</fullName>
    </recommendedName>
</protein>
<evidence type="ECO:0000256" key="4">
    <source>
        <dbReference type="ARBA" id="ARBA00022777"/>
    </source>
</evidence>
<organism evidence="6 7">
    <name type="scientific">Stylosanthes scabra</name>
    <dbReference type="NCBI Taxonomy" id="79078"/>
    <lineage>
        <taxon>Eukaryota</taxon>
        <taxon>Viridiplantae</taxon>
        <taxon>Streptophyta</taxon>
        <taxon>Embryophyta</taxon>
        <taxon>Tracheophyta</taxon>
        <taxon>Spermatophyta</taxon>
        <taxon>Magnoliopsida</taxon>
        <taxon>eudicotyledons</taxon>
        <taxon>Gunneridae</taxon>
        <taxon>Pentapetalae</taxon>
        <taxon>rosids</taxon>
        <taxon>fabids</taxon>
        <taxon>Fabales</taxon>
        <taxon>Fabaceae</taxon>
        <taxon>Papilionoideae</taxon>
        <taxon>50 kb inversion clade</taxon>
        <taxon>dalbergioids sensu lato</taxon>
        <taxon>Dalbergieae</taxon>
        <taxon>Pterocarpus clade</taxon>
        <taxon>Stylosanthes</taxon>
    </lineage>
</organism>
<reference evidence="6 7" key="1">
    <citation type="journal article" date="2023" name="Plants (Basel)">
        <title>Bridging the Gap: Combining Genomics and Transcriptomics Approaches to Understand Stylosanthes scabra, an Orphan Legume from the Brazilian Caatinga.</title>
        <authorList>
            <person name="Ferreira-Neto J.R.C."/>
            <person name="da Silva M.D."/>
            <person name="Binneck E."/>
            <person name="de Melo N.F."/>
            <person name="da Silva R.H."/>
            <person name="de Melo A.L.T.M."/>
            <person name="Pandolfi V."/>
            <person name="Bustamante F.O."/>
            <person name="Brasileiro-Vidal A.C."/>
            <person name="Benko-Iseppon A.M."/>
        </authorList>
    </citation>
    <scope>NUCLEOTIDE SEQUENCE [LARGE SCALE GENOMIC DNA]</scope>
    <source>
        <tissue evidence="6">Leaves</tissue>
    </source>
</reference>
<keyword evidence="1" id="KW-0723">Serine/threonine-protein kinase</keyword>
<evidence type="ECO:0000313" key="7">
    <source>
        <dbReference type="Proteomes" id="UP001341840"/>
    </source>
</evidence>
<evidence type="ECO:0000256" key="1">
    <source>
        <dbReference type="ARBA" id="ARBA00022527"/>
    </source>
</evidence>
<evidence type="ECO:0000256" key="5">
    <source>
        <dbReference type="ARBA" id="ARBA00022840"/>
    </source>
</evidence>
<dbReference type="Gene3D" id="1.10.510.10">
    <property type="entry name" value="Transferase(Phosphotransferase) domain 1"/>
    <property type="match status" value="1"/>
</dbReference>
<keyword evidence="2" id="KW-0808">Transferase</keyword>
<dbReference type="PANTHER" id="PTHR27002">
    <property type="entry name" value="RECEPTOR-LIKE SERINE/THREONINE-PROTEIN KINASE SD1-8"/>
    <property type="match status" value="1"/>
</dbReference>
<dbReference type="EMBL" id="JASCZI010001464">
    <property type="protein sequence ID" value="MED6115015.1"/>
    <property type="molecule type" value="Genomic_DNA"/>
</dbReference>
<evidence type="ECO:0000256" key="2">
    <source>
        <dbReference type="ARBA" id="ARBA00022679"/>
    </source>
</evidence>
<evidence type="ECO:0000256" key="3">
    <source>
        <dbReference type="ARBA" id="ARBA00022741"/>
    </source>
</evidence>
<dbReference type="Proteomes" id="UP001341840">
    <property type="component" value="Unassembled WGS sequence"/>
</dbReference>
<evidence type="ECO:0000313" key="6">
    <source>
        <dbReference type="EMBL" id="MED6115015.1"/>
    </source>
</evidence>
<keyword evidence="3" id="KW-0547">Nucleotide-binding</keyword>
<gene>
    <name evidence="6" type="ORF">PIB30_086135</name>
</gene>
<keyword evidence="4" id="KW-0418">Kinase</keyword>
<accession>A0ABU6QSJ8</accession>